<name>A0A7H8RED2_TALRU</name>
<gene>
    <name evidence="4" type="ORF">TRUGW13939_11920</name>
</gene>
<dbReference type="Proteomes" id="UP000509510">
    <property type="component" value="Chromosome VI"/>
</dbReference>
<dbReference type="EMBL" id="CP055903">
    <property type="protein sequence ID" value="QKX64744.1"/>
    <property type="molecule type" value="Genomic_DNA"/>
</dbReference>
<dbReference type="PANTHER" id="PTHR42748">
    <property type="entry name" value="NITROGEN METABOLITE REPRESSION PROTEIN NMRA FAMILY MEMBER"/>
    <property type="match status" value="1"/>
</dbReference>
<comment type="similarity">
    <text evidence="1">Belongs to the NmrA-type oxidoreductase family.</text>
</comment>
<sequence length="303" mass="33302">MSQIITVFGATGNQGGSVIRAIQSDTELSSQFKIRAVTRNVSSAAAQELATKGVEVVKGDLSSYESVKAAVSGAHTVFLVTNFWESSSREIEVSQGKTATDACKAAGVQHLIFSSMMDASEVSKGAWVNIHHFDGKAEIERYIRESAIPATFILAGTFMSEVVDMLQKNGDNYVVALPIEGSAKIPFIDVVADTGLFVKAVIKNREKLLGKQIYASVAYYTFDQIINEFSSVTGKPAVYMKVPEEIFRSFLPENKAAEIYEMLMLIQEFGYYAGADLAESLELLDGKPTGWKEFLEKNREKWE</sequence>
<dbReference type="GeneID" id="55999396"/>
<dbReference type="Gene3D" id="3.40.50.720">
    <property type="entry name" value="NAD(P)-binding Rossmann-like Domain"/>
    <property type="match status" value="1"/>
</dbReference>
<dbReference type="RefSeq" id="XP_035350917.1">
    <property type="nucleotide sequence ID" value="XM_035495024.1"/>
</dbReference>
<evidence type="ECO:0000256" key="2">
    <source>
        <dbReference type="ARBA" id="ARBA00022857"/>
    </source>
</evidence>
<dbReference type="InterPro" id="IPR051164">
    <property type="entry name" value="NmrA-like_oxidored"/>
</dbReference>
<keyword evidence="5" id="KW-1185">Reference proteome</keyword>
<evidence type="ECO:0000313" key="4">
    <source>
        <dbReference type="EMBL" id="QKX64744.1"/>
    </source>
</evidence>
<dbReference type="OrthoDB" id="3358371at2759"/>
<evidence type="ECO:0000313" key="5">
    <source>
        <dbReference type="Proteomes" id="UP000509510"/>
    </source>
</evidence>
<dbReference type="InterPro" id="IPR008030">
    <property type="entry name" value="NmrA-like"/>
</dbReference>
<keyword evidence="2" id="KW-0521">NADP</keyword>
<dbReference type="KEGG" id="trg:TRUGW13939_11920"/>
<reference evidence="5" key="1">
    <citation type="submission" date="2020-06" db="EMBL/GenBank/DDBJ databases">
        <title>A chromosome-scale genome assembly of Talaromyces rugulosus W13939.</title>
        <authorList>
            <person name="Wang B."/>
            <person name="Guo L."/>
            <person name="Ye K."/>
            <person name="Wang L."/>
        </authorList>
    </citation>
    <scope>NUCLEOTIDE SEQUENCE [LARGE SCALE GENOMIC DNA]</scope>
    <source>
        <strain evidence="5">W13939</strain>
    </source>
</reference>
<protein>
    <recommendedName>
        <fullName evidence="3">NmrA-like domain-containing protein</fullName>
    </recommendedName>
</protein>
<dbReference type="AlphaFoldDB" id="A0A7H8RED2"/>
<accession>A0A7H8RED2</accession>
<feature type="domain" description="NmrA-like" evidence="3">
    <location>
        <begin position="2"/>
        <end position="295"/>
    </location>
</feature>
<organism evidence="4 5">
    <name type="scientific">Talaromyces rugulosus</name>
    <name type="common">Penicillium rugulosum</name>
    <dbReference type="NCBI Taxonomy" id="121627"/>
    <lineage>
        <taxon>Eukaryota</taxon>
        <taxon>Fungi</taxon>
        <taxon>Dikarya</taxon>
        <taxon>Ascomycota</taxon>
        <taxon>Pezizomycotina</taxon>
        <taxon>Eurotiomycetes</taxon>
        <taxon>Eurotiomycetidae</taxon>
        <taxon>Eurotiales</taxon>
        <taxon>Trichocomaceae</taxon>
        <taxon>Talaromyces</taxon>
        <taxon>Talaromyces sect. Islandici</taxon>
    </lineage>
</organism>
<dbReference type="CDD" id="cd05251">
    <property type="entry name" value="NmrA_like_SDR_a"/>
    <property type="match status" value="1"/>
</dbReference>
<evidence type="ECO:0000256" key="1">
    <source>
        <dbReference type="ARBA" id="ARBA00006328"/>
    </source>
</evidence>
<proteinExistence type="inferred from homology"/>
<dbReference type="SUPFAM" id="SSF51735">
    <property type="entry name" value="NAD(P)-binding Rossmann-fold domains"/>
    <property type="match status" value="1"/>
</dbReference>
<dbReference type="PANTHER" id="PTHR42748:SF31">
    <property type="entry name" value="NMRA-LIKE DOMAIN-CONTAINING PROTEIN-RELATED"/>
    <property type="match status" value="1"/>
</dbReference>
<evidence type="ECO:0000259" key="3">
    <source>
        <dbReference type="Pfam" id="PF05368"/>
    </source>
</evidence>
<dbReference type="GO" id="GO:0005634">
    <property type="term" value="C:nucleus"/>
    <property type="evidence" value="ECO:0007669"/>
    <property type="project" value="TreeGrafter"/>
</dbReference>
<dbReference type="Gene3D" id="3.90.25.10">
    <property type="entry name" value="UDP-galactose 4-epimerase, domain 1"/>
    <property type="match status" value="1"/>
</dbReference>
<dbReference type="Pfam" id="PF05368">
    <property type="entry name" value="NmrA"/>
    <property type="match status" value="1"/>
</dbReference>
<dbReference type="InterPro" id="IPR036291">
    <property type="entry name" value="NAD(P)-bd_dom_sf"/>
</dbReference>